<evidence type="ECO:0000313" key="15">
    <source>
        <dbReference type="Proteomes" id="UP000567293"/>
    </source>
</evidence>
<sequence>MAPPTTTPSKAPTLHPPGMSENGDFLTALGRRVREWRNRRGLTRKQVSEQADVSERHLAQLEAGEGNISVVLLERIAGALDVPIASLFLPQTDEPAEKRLIQRFLERLPRHRLEDVVFRLMRDFSHEEKKRRMRIALIGMRGAGKSTLGARLAAETNKRFVELDSEIERDTGMPLGEIFSLYGQAGFRAIEKRTLEKVLKENERAVISAGGGIVSEKETFDRLLSRCYTVWIKARPEEHMSRVVAQGDFRPMAANDQAMEDLRRILEAREPRYRKADVVLDTSGASVEESFAKLKTTLEAHLQ</sequence>
<keyword evidence="5 11" id="KW-0808">Transferase</keyword>
<comment type="caution">
    <text evidence="11">Lacks conserved residue(s) required for the propagation of feature annotation.</text>
</comment>
<dbReference type="PROSITE" id="PS01128">
    <property type="entry name" value="SHIKIMATE_KINASE"/>
    <property type="match status" value="1"/>
</dbReference>
<dbReference type="EMBL" id="JACDQQ010001093">
    <property type="protein sequence ID" value="MBA0085560.1"/>
    <property type="molecule type" value="Genomic_DNA"/>
</dbReference>
<dbReference type="InterPro" id="IPR001387">
    <property type="entry name" value="Cro/C1-type_HTH"/>
</dbReference>
<dbReference type="PRINTS" id="PR01100">
    <property type="entry name" value="SHIKIMTKNASE"/>
</dbReference>
<dbReference type="UniPathway" id="UPA00053">
    <property type="reaction ID" value="UER00088"/>
</dbReference>
<comment type="cofactor">
    <cofactor evidence="11">
        <name>Mg(2+)</name>
        <dbReference type="ChEBI" id="CHEBI:18420"/>
    </cofactor>
    <text evidence="11">Binds 1 Mg(2+) ion per subunit.</text>
</comment>
<comment type="function">
    <text evidence="11">Catalyzes the specific phosphorylation of the 3-hydroxyl group of shikimic acid using ATP as a cosubstrate.</text>
</comment>
<dbReference type="AlphaFoldDB" id="A0A7V8SWR9"/>
<comment type="subcellular location">
    <subcellularLocation>
        <location evidence="11">Cytoplasm</location>
    </subcellularLocation>
</comment>
<evidence type="ECO:0000313" key="14">
    <source>
        <dbReference type="EMBL" id="MBA0085560.1"/>
    </source>
</evidence>
<dbReference type="PANTHER" id="PTHR21087:SF16">
    <property type="entry name" value="SHIKIMATE KINASE 1, CHLOROPLASTIC"/>
    <property type="match status" value="1"/>
</dbReference>
<feature type="binding site" evidence="11">
    <location>
        <position position="164"/>
    </location>
    <ligand>
        <name>substrate</name>
    </ligand>
</feature>
<dbReference type="Gene3D" id="3.40.50.300">
    <property type="entry name" value="P-loop containing nucleotide triphosphate hydrolases"/>
    <property type="match status" value="1"/>
</dbReference>
<keyword evidence="8 11" id="KW-0067">ATP-binding</keyword>
<dbReference type="InterPro" id="IPR000623">
    <property type="entry name" value="Shikimate_kinase/TSH1"/>
</dbReference>
<dbReference type="GO" id="GO:0003677">
    <property type="term" value="F:DNA binding"/>
    <property type="evidence" value="ECO:0007669"/>
    <property type="project" value="InterPro"/>
</dbReference>
<dbReference type="SUPFAM" id="SSF52540">
    <property type="entry name" value="P-loop containing nucleoside triphosphate hydrolases"/>
    <property type="match status" value="1"/>
</dbReference>
<dbReference type="SMART" id="SM00530">
    <property type="entry name" value="HTH_XRE"/>
    <property type="match status" value="1"/>
</dbReference>
<evidence type="ECO:0000256" key="9">
    <source>
        <dbReference type="ARBA" id="ARBA00023141"/>
    </source>
</evidence>
<dbReference type="CDD" id="cd00093">
    <property type="entry name" value="HTH_XRE"/>
    <property type="match status" value="1"/>
</dbReference>
<dbReference type="InterPro" id="IPR010982">
    <property type="entry name" value="Lambda_DNA-bd_dom_sf"/>
</dbReference>
<feature type="binding site" evidence="11">
    <location>
        <position position="146"/>
    </location>
    <ligand>
        <name>Mg(2+)</name>
        <dbReference type="ChEBI" id="CHEBI:18420"/>
    </ligand>
</feature>
<proteinExistence type="inferred from homology"/>
<keyword evidence="6 11" id="KW-0547">Nucleotide-binding</keyword>
<comment type="similarity">
    <text evidence="2 11">Belongs to the shikimate kinase family.</text>
</comment>
<dbReference type="InterPro" id="IPR027417">
    <property type="entry name" value="P-loop_NTPase"/>
</dbReference>
<dbReference type="Pfam" id="PF01202">
    <property type="entry name" value="SKI"/>
    <property type="match status" value="1"/>
</dbReference>
<dbReference type="CDD" id="cd00464">
    <property type="entry name" value="SK"/>
    <property type="match status" value="1"/>
</dbReference>
<dbReference type="InterPro" id="IPR023000">
    <property type="entry name" value="Shikimate_kinase_CS"/>
</dbReference>
<keyword evidence="11" id="KW-0963">Cytoplasm</keyword>
<dbReference type="GO" id="GO:0008652">
    <property type="term" value="P:amino acid biosynthetic process"/>
    <property type="evidence" value="ECO:0007669"/>
    <property type="project" value="UniProtKB-KW"/>
</dbReference>
<dbReference type="Pfam" id="PF01381">
    <property type="entry name" value="HTH_3"/>
    <property type="match status" value="1"/>
</dbReference>
<evidence type="ECO:0000256" key="1">
    <source>
        <dbReference type="ARBA" id="ARBA00004842"/>
    </source>
</evidence>
<feature type="binding site" evidence="11">
    <location>
        <position position="269"/>
    </location>
    <ligand>
        <name>substrate</name>
    </ligand>
</feature>
<dbReference type="GO" id="GO:0004765">
    <property type="term" value="F:shikimate kinase activity"/>
    <property type="evidence" value="ECO:0007669"/>
    <property type="project" value="UniProtKB-UniRule"/>
</dbReference>
<gene>
    <name evidence="11" type="primary">aroK</name>
    <name evidence="14" type="ORF">HRJ53_11240</name>
</gene>
<comment type="pathway">
    <text evidence="1 11">Metabolic intermediate biosynthesis; chorismate biosynthesis; chorismate from D-erythrose 4-phosphate and phosphoenolpyruvate: step 5/7.</text>
</comment>
<dbReference type="HAMAP" id="MF_00109">
    <property type="entry name" value="Shikimate_kinase"/>
    <property type="match status" value="1"/>
</dbReference>
<dbReference type="GO" id="GO:0000287">
    <property type="term" value="F:magnesium ion binding"/>
    <property type="evidence" value="ECO:0007669"/>
    <property type="project" value="UniProtKB-UniRule"/>
</dbReference>
<evidence type="ECO:0000256" key="12">
    <source>
        <dbReference type="SAM" id="MobiDB-lite"/>
    </source>
</evidence>
<dbReference type="Proteomes" id="UP000567293">
    <property type="component" value="Unassembled WGS sequence"/>
</dbReference>
<feature type="binding site" evidence="11">
    <location>
        <position position="250"/>
    </location>
    <ligand>
        <name>ATP</name>
        <dbReference type="ChEBI" id="CHEBI:30616"/>
    </ligand>
</feature>
<dbReference type="EC" id="2.7.1.71" evidence="3 11"/>
<feature type="region of interest" description="Disordered" evidence="12">
    <location>
        <begin position="1"/>
        <end position="22"/>
    </location>
</feature>
<dbReference type="InterPro" id="IPR031322">
    <property type="entry name" value="Shikimate/glucono_kinase"/>
</dbReference>
<evidence type="ECO:0000256" key="10">
    <source>
        <dbReference type="ARBA" id="ARBA00048567"/>
    </source>
</evidence>
<comment type="caution">
    <text evidence="14">The sequence shown here is derived from an EMBL/GenBank/DDBJ whole genome shotgun (WGS) entry which is preliminary data.</text>
</comment>
<evidence type="ECO:0000256" key="8">
    <source>
        <dbReference type="ARBA" id="ARBA00022840"/>
    </source>
</evidence>
<dbReference type="PANTHER" id="PTHR21087">
    <property type="entry name" value="SHIKIMATE KINASE"/>
    <property type="match status" value="1"/>
</dbReference>
<dbReference type="PROSITE" id="PS50943">
    <property type="entry name" value="HTH_CROC1"/>
    <property type="match status" value="1"/>
</dbReference>
<dbReference type="GO" id="GO:0009073">
    <property type="term" value="P:aromatic amino acid family biosynthetic process"/>
    <property type="evidence" value="ECO:0007669"/>
    <property type="project" value="UniProtKB-KW"/>
</dbReference>
<comment type="subunit">
    <text evidence="11">Monomer.</text>
</comment>
<protein>
    <recommendedName>
        <fullName evidence="3 11">Shikimate kinase</fullName>
        <shortName evidence="11">SK</shortName>
        <ecNumber evidence="3 11">2.7.1.71</ecNumber>
    </recommendedName>
</protein>
<evidence type="ECO:0000256" key="7">
    <source>
        <dbReference type="ARBA" id="ARBA00022777"/>
    </source>
</evidence>
<evidence type="ECO:0000256" key="3">
    <source>
        <dbReference type="ARBA" id="ARBA00012154"/>
    </source>
</evidence>
<accession>A0A7V8SWR9</accession>
<evidence type="ECO:0000259" key="13">
    <source>
        <dbReference type="PROSITE" id="PS50943"/>
    </source>
</evidence>
<dbReference type="GO" id="GO:0005524">
    <property type="term" value="F:ATP binding"/>
    <property type="evidence" value="ECO:0007669"/>
    <property type="project" value="UniProtKB-UniRule"/>
</dbReference>
<dbReference type="Gene3D" id="1.10.260.40">
    <property type="entry name" value="lambda repressor-like DNA-binding domains"/>
    <property type="match status" value="1"/>
</dbReference>
<evidence type="ECO:0000256" key="5">
    <source>
        <dbReference type="ARBA" id="ARBA00022679"/>
    </source>
</evidence>
<dbReference type="SUPFAM" id="SSF47413">
    <property type="entry name" value="lambda repressor-like DNA-binding domains"/>
    <property type="match status" value="1"/>
</dbReference>
<keyword evidence="7 11" id="KW-0418">Kinase</keyword>
<evidence type="ECO:0000256" key="11">
    <source>
        <dbReference type="HAMAP-Rule" id="MF_00109"/>
    </source>
</evidence>
<reference evidence="14" key="1">
    <citation type="submission" date="2020-06" db="EMBL/GenBank/DDBJ databases">
        <title>Legume-microbial interactions unlock mineral nutrients during tropical forest succession.</title>
        <authorList>
            <person name="Epihov D.Z."/>
        </authorList>
    </citation>
    <scope>NUCLEOTIDE SEQUENCE [LARGE SCALE GENOMIC DNA]</scope>
    <source>
        <strain evidence="14">Pan2503</strain>
    </source>
</reference>
<organism evidence="14 15">
    <name type="scientific">Candidatus Acidiferrum panamense</name>
    <dbReference type="NCBI Taxonomy" id="2741543"/>
    <lineage>
        <taxon>Bacteria</taxon>
        <taxon>Pseudomonadati</taxon>
        <taxon>Acidobacteriota</taxon>
        <taxon>Terriglobia</taxon>
        <taxon>Candidatus Acidiferrales</taxon>
        <taxon>Candidatus Acidiferrum</taxon>
    </lineage>
</organism>
<feature type="binding site" evidence="11">
    <location>
        <begin position="142"/>
        <end position="147"/>
    </location>
    <ligand>
        <name>ATP</name>
        <dbReference type="ChEBI" id="CHEBI:30616"/>
    </ligand>
</feature>
<name>A0A7V8SWR9_9BACT</name>
<dbReference type="GO" id="GO:0005829">
    <property type="term" value="C:cytosol"/>
    <property type="evidence" value="ECO:0007669"/>
    <property type="project" value="TreeGrafter"/>
</dbReference>
<keyword evidence="9 11" id="KW-0057">Aromatic amino acid biosynthesis</keyword>
<keyword evidence="11" id="KW-0479">Metal-binding</keyword>
<keyword evidence="11" id="KW-0460">Magnesium</keyword>
<evidence type="ECO:0000256" key="2">
    <source>
        <dbReference type="ARBA" id="ARBA00006997"/>
    </source>
</evidence>
<keyword evidence="4 11" id="KW-0028">Amino-acid biosynthesis</keyword>
<dbReference type="NCBIfam" id="NF006015">
    <property type="entry name" value="PRK08154.1"/>
    <property type="match status" value="1"/>
</dbReference>
<feature type="binding site" evidence="11">
    <location>
        <position position="211"/>
    </location>
    <ligand>
        <name>substrate</name>
    </ligand>
</feature>
<feature type="domain" description="HTH cro/C1-type" evidence="13">
    <location>
        <begin position="33"/>
        <end position="87"/>
    </location>
</feature>
<dbReference type="GO" id="GO:0009423">
    <property type="term" value="P:chorismate biosynthetic process"/>
    <property type="evidence" value="ECO:0007669"/>
    <property type="project" value="UniProtKB-UniRule"/>
</dbReference>
<evidence type="ECO:0000256" key="4">
    <source>
        <dbReference type="ARBA" id="ARBA00022605"/>
    </source>
</evidence>
<evidence type="ECO:0000256" key="6">
    <source>
        <dbReference type="ARBA" id="ARBA00022741"/>
    </source>
</evidence>
<feature type="binding site" evidence="11">
    <location>
        <position position="188"/>
    </location>
    <ligand>
        <name>substrate</name>
    </ligand>
</feature>
<comment type="catalytic activity">
    <reaction evidence="10 11">
        <text>shikimate + ATP = 3-phosphoshikimate + ADP + H(+)</text>
        <dbReference type="Rhea" id="RHEA:13121"/>
        <dbReference type="ChEBI" id="CHEBI:15378"/>
        <dbReference type="ChEBI" id="CHEBI:30616"/>
        <dbReference type="ChEBI" id="CHEBI:36208"/>
        <dbReference type="ChEBI" id="CHEBI:145989"/>
        <dbReference type="ChEBI" id="CHEBI:456216"/>
        <dbReference type="EC" id="2.7.1.71"/>
    </reaction>
</comment>
<keyword evidence="15" id="KW-1185">Reference proteome</keyword>